<dbReference type="PANTHER" id="PTHR30472">
    <property type="entry name" value="FERRIC ENTEROBACTIN TRANSPORT SYSTEM PERMEASE PROTEIN"/>
    <property type="match status" value="1"/>
</dbReference>
<feature type="transmembrane region" description="Helical" evidence="8">
    <location>
        <begin position="241"/>
        <end position="268"/>
    </location>
</feature>
<feature type="transmembrane region" description="Helical" evidence="8">
    <location>
        <begin position="624"/>
        <end position="646"/>
    </location>
</feature>
<dbReference type="CDD" id="cd06550">
    <property type="entry name" value="TM_ABC_iron-siderophores_like"/>
    <property type="match status" value="2"/>
</dbReference>
<keyword evidence="6 8" id="KW-1133">Transmembrane helix</keyword>
<dbReference type="InterPro" id="IPR000522">
    <property type="entry name" value="ABC_transptr_permease_BtuC"/>
</dbReference>
<sequence>MTSAPAPAVWTTFGMTFGGGLLLLFVLLFISLAHGQANVSVHAVLEALFARADKLEHHIVWEMRLPRAVMAMLAGSALAVAGVLLQTITRNPLASAGTFGINAGAYFIVVLAAVFLPALKSEMPLLLAFVGGACAAGMAYVLAGGKRSTPVRMALAGMIVTLVLSSFTSAMQLLFENETNGLFLWGSGSLIQDNWKGVQHGWVWIIAGLVIAVLMTRALDMLELSEETAQALGQRVDRMRIVALLVAVLLAAATVSVVGPIGFVGLIAPHLIRLMGFHRHRLLIPGSALWGANVLLLADIVSQMFRSTIGELPAGVVTAILGAPWLIWLALRSSREEAAAVGGSSSMSIGMLHNRLPYPVLLFLAVSVLALCSIGSLLWGSTRIPFTEWMAVLTGQGENVLLQLRMPRVAVAILAGAALAVAGATIQGAVRNPLADPSIIGVTSGAGVGALLWITVIPSASAAFIPLASMAGAVLSAVVVYALAWRKGLHPTILILIGIAVTAVNSAIIHFLVIQSGMSAAPALAWLAGSTYAREWGEVNMLLAFLVILLPAAWLLGKKVDLLAFGDQTSMGLGLKLQRTRIYAAGIGVMLAAAAVSAVGTIGFIGLLAPHAARMAVGHNHRRLVLLSAVLGAIMLVIADVIGRVALAPKQIPAGLIVALIGTPYLLMLMFRSRMRRF</sequence>
<feature type="transmembrane region" description="Helical" evidence="8">
    <location>
        <begin position="99"/>
        <end position="119"/>
    </location>
</feature>
<comment type="caution">
    <text evidence="9">The sequence shown here is derived from an EMBL/GenBank/DDBJ whole genome shotgun (WGS) entry which is preliminary data.</text>
</comment>
<evidence type="ECO:0000256" key="6">
    <source>
        <dbReference type="ARBA" id="ARBA00022989"/>
    </source>
</evidence>
<feature type="transmembrane region" description="Helical" evidence="8">
    <location>
        <begin position="68"/>
        <end position="87"/>
    </location>
</feature>
<feature type="transmembrane region" description="Helical" evidence="8">
    <location>
        <begin position="356"/>
        <end position="380"/>
    </location>
</feature>
<dbReference type="GO" id="GO:0022857">
    <property type="term" value="F:transmembrane transporter activity"/>
    <property type="evidence" value="ECO:0007669"/>
    <property type="project" value="InterPro"/>
</dbReference>
<feature type="transmembrane region" description="Helical" evidence="8">
    <location>
        <begin position="155"/>
        <end position="175"/>
    </location>
</feature>
<feature type="transmembrane region" description="Helical" evidence="8">
    <location>
        <begin position="539"/>
        <end position="557"/>
    </location>
</feature>
<feature type="transmembrane region" description="Helical" evidence="8">
    <location>
        <begin position="409"/>
        <end position="426"/>
    </location>
</feature>
<proteinExistence type="inferred from homology"/>
<comment type="similarity">
    <text evidence="2">Belongs to the binding-protein-dependent transport system permease family. FecCD subfamily.</text>
</comment>
<keyword evidence="10" id="KW-1185">Reference proteome</keyword>
<gene>
    <name evidence="9" type="primary">fhuB</name>
    <name evidence="9" type="ORF">XYCOK13_33450</name>
</gene>
<evidence type="ECO:0000256" key="2">
    <source>
        <dbReference type="ARBA" id="ARBA00007935"/>
    </source>
</evidence>
<feature type="transmembrane region" description="Helical" evidence="8">
    <location>
        <begin position="438"/>
        <end position="457"/>
    </location>
</feature>
<name>A0A8J4M4D9_9BACL</name>
<dbReference type="InterPro" id="IPR037294">
    <property type="entry name" value="ABC_BtuC-like"/>
</dbReference>
<dbReference type="GO" id="GO:0005886">
    <property type="term" value="C:plasma membrane"/>
    <property type="evidence" value="ECO:0007669"/>
    <property type="project" value="UniProtKB-SubCell"/>
</dbReference>
<organism evidence="9 10">
    <name type="scientific">Xylanibacillus composti</name>
    <dbReference type="NCBI Taxonomy" id="1572762"/>
    <lineage>
        <taxon>Bacteria</taxon>
        <taxon>Bacillati</taxon>
        <taxon>Bacillota</taxon>
        <taxon>Bacilli</taxon>
        <taxon>Bacillales</taxon>
        <taxon>Paenibacillaceae</taxon>
        <taxon>Xylanibacillus</taxon>
    </lineage>
</organism>
<dbReference type="AlphaFoldDB" id="A0A8J4M4D9"/>
<dbReference type="GO" id="GO:0033214">
    <property type="term" value="P:siderophore-iron import into cell"/>
    <property type="evidence" value="ECO:0007669"/>
    <property type="project" value="TreeGrafter"/>
</dbReference>
<reference evidence="9" key="1">
    <citation type="submission" date="2021-04" db="EMBL/GenBank/DDBJ databases">
        <title>Draft genome sequence of Xylanibacillus composti strain K13.</title>
        <authorList>
            <person name="Uke A."/>
            <person name="Chhe C."/>
            <person name="Baramee S."/>
            <person name="Kosugi A."/>
        </authorList>
    </citation>
    <scope>NUCLEOTIDE SEQUENCE</scope>
    <source>
        <strain evidence="9">K13</strain>
    </source>
</reference>
<evidence type="ECO:0000256" key="1">
    <source>
        <dbReference type="ARBA" id="ARBA00004651"/>
    </source>
</evidence>
<accession>A0A8J4M4D9</accession>
<feature type="transmembrane region" description="Helical" evidence="8">
    <location>
        <begin position="202"/>
        <end position="220"/>
    </location>
</feature>
<dbReference type="Gene3D" id="1.10.3470.10">
    <property type="entry name" value="ABC transporter involved in vitamin B12 uptake, BtuC"/>
    <property type="match status" value="2"/>
</dbReference>
<dbReference type="Pfam" id="PF01032">
    <property type="entry name" value="FecCD"/>
    <property type="match status" value="2"/>
</dbReference>
<keyword evidence="5 8" id="KW-0812">Transmembrane</keyword>
<evidence type="ECO:0000313" key="9">
    <source>
        <dbReference type="EMBL" id="GIQ70521.1"/>
    </source>
</evidence>
<keyword evidence="3" id="KW-0813">Transport</keyword>
<dbReference type="EMBL" id="BOVK01000050">
    <property type="protein sequence ID" value="GIQ70521.1"/>
    <property type="molecule type" value="Genomic_DNA"/>
</dbReference>
<feature type="transmembrane region" description="Helical" evidence="8">
    <location>
        <begin position="288"/>
        <end position="305"/>
    </location>
</feature>
<feature type="transmembrane region" description="Helical" evidence="8">
    <location>
        <begin position="652"/>
        <end position="671"/>
    </location>
</feature>
<keyword evidence="7 8" id="KW-0472">Membrane</keyword>
<evidence type="ECO:0000256" key="5">
    <source>
        <dbReference type="ARBA" id="ARBA00022692"/>
    </source>
</evidence>
<dbReference type="PANTHER" id="PTHR30472:SF37">
    <property type="entry name" value="FE(3+) DICITRATE TRANSPORT SYSTEM PERMEASE PROTEIN FECD-RELATED"/>
    <property type="match status" value="1"/>
</dbReference>
<dbReference type="Proteomes" id="UP000677918">
    <property type="component" value="Unassembled WGS sequence"/>
</dbReference>
<protein>
    <submittedName>
        <fullName evidence="9">Fe3+-hydroxamate ABC transporter permease FhuB</fullName>
    </submittedName>
</protein>
<evidence type="ECO:0000256" key="7">
    <source>
        <dbReference type="ARBA" id="ARBA00023136"/>
    </source>
</evidence>
<feature type="transmembrane region" description="Helical" evidence="8">
    <location>
        <begin position="582"/>
        <end position="612"/>
    </location>
</feature>
<feature type="transmembrane region" description="Helical" evidence="8">
    <location>
        <begin position="312"/>
        <end position="331"/>
    </location>
</feature>
<dbReference type="FunFam" id="1.10.3470.10:FF:000001">
    <property type="entry name" value="Vitamin B12 ABC transporter permease BtuC"/>
    <property type="match status" value="2"/>
</dbReference>
<feature type="transmembrane region" description="Helical" evidence="8">
    <location>
        <begin position="491"/>
        <end position="514"/>
    </location>
</feature>
<feature type="transmembrane region" description="Helical" evidence="8">
    <location>
        <begin position="464"/>
        <end position="485"/>
    </location>
</feature>
<evidence type="ECO:0000256" key="4">
    <source>
        <dbReference type="ARBA" id="ARBA00022475"/>
    </source>
</evidence>
<evidence type="ECO:0000313" key="10">
    <source>
        <dbReference type="Proteomes" id="UP000677918"/>
    </source>
</evidence>
<keyword evidence="4" id="KW-1003">Cell membrane</keyword>
<evidence type="ECO:0000256" key="8">
    <source>
        <dbReference type="SAM" id="Phobius"/>
    </source>
</evidence>
<evidence type="ECO:0000256" key="3">
    <source>
        <dbReference type="ARBA" id="ARBA00022448"/>
    </source>
</evidence>
<feature type="transmembrane region" description="Helical" evidence="8">
    <location>
        <begin position="125"/>
        <end position="143"/>
    </location>
</feature>
<dbReference type="SUPFAM" id="SSF81345">
    <property type="entry name" value="ABC transporter involved in vitamin B12 uptake, BtuC"/>
    <property type="match status" value="2"/>
</dbReference>
<comment type="subcellular location">
    <subcellularLocation>
        <location evidence="1">Cell membrane</location>
        <topology evidence="1">Multi-pass membrane protein</topology>
    </subcellularLocation>
</comment>